<evidence type="ECO:0000313" key="2">
    <source>
        <dbReference type="Proteomes" id="UP000319619"/>
    </source>
</evidence>
<accession>A0A532UUU0</accession>
<organism evidence="1 2">
    <name type="scientific">candidate division LCP-89 bacterium B3_LCP</name>
    <dbReference type="NCBI Taxonomy" id="2012998"/>
    <lineage>
        <taxon>Bacteria</taxon>
        <taxon>Pseudomonadati</taxon>
        <taxon>Bacteria division LCP-89</taxon>
    </lineage>
</organism>
<name>A0A532UUU0_UNCL8</name>
<protein>
    <recommendedName>
        <fullName evidence="3">Phage baseplate protein</fullName>
    </recommendedName>
</protein>
<gene>
    <name evidence="1" type="ORF">CEE37_12225</name>
</gene>
<comment type="caution">
    <text evidence="1">The sequence shown here is derived from an EMBL/GenBank/DDBJ whole genome shotgun (WGS) entry which is preliminary data.</text>
</comment>
<proteinExistence type="predicted"/>
<evidence type="ECO:0008006" key="3">
    <source>
        <dbReference type="Google" id="ProtNLM"/>
    </source>
</evidence>
<reference evidence="1 2" key="1">
    <citation type="submission" date="2017-06" db="EMBL/GenBank/DDBJ databases">
        <title>Novel microbial phyla capable of carbon fixation and sulfur reduction in deep-sea sediments.</title>
        <authorList>
            <person name="Huang J."/>
            <person name="Baker B."/>
            <person name="Wang Y."/>
        </authorList>
    </citation>
    <scope>NUCLEOTIDE SEQUENCE [LARGE SCALE GENOMIC DNA]</scope>
    <source>
        <strain evidence="1">B3_LCP</strain>
    </source>
</reference>
<dbReference type="Pfam" id="PF12322">
    <property type="entry name" value="T4_baseplate"/>
    <property type="match status" value="1"/>
</dbReference>
<sequence>MRLPGGLVQDGRLLRECTFKPLTGKVELELFTVLDSMSSMPEQVTITLSMLLKHLGGEKVTPEKVSQLCIADRQFLMQQLAVHMGEDELWYTAVCFECEQRFDFQIRTSELPVREARPGYPHISVDTSLGRCRLRLPTGDDQSIISGFSDTDVAFKQLVKRSILSLEKGDKKRNISDTLLSKFTKDDVAVMEEAMDSVSPAIVTSISTTCPECGHRNIAKIDPYFILEHFSDNLISEIHVLASTYHWSESDILALPRQRRHHYLSLIDQRTSVDDYH</sequence>
<evidence type="ECO:0000313" key="1">
    <source>
        <dbReference type="EMBL" id="TKJ38527.1"/>
    </source>
</evidence>
<dbReference type="Proteomes" id="UP000319619">
    <property type="component" value="Unassembled WGS sequence"/>
</dbReference>
<dbReference type="InterPro" id="IPR024364">
    <property type="entry name" value="Baseplate_phage_T4-like"/>
</dbReference>
<dbReference type="AlphaFoldDB" id="A0A532UUU0"/>
<dbReference type="EMBL" id="NJBN01000009">
    <property type="protein sequence ID" value="TKJ38527.1"/>
    <property type="molecule type" value="Genomic_DNA"/>
</dbReference>